<protein>
    <submittedName>
        <fullName evidence="1">Glutathione S-transferase</fullName>
    </submittedName>
</protein>
<comment type="caution">
    <text evidence="1">The sequence shown here is derived from an EMBL/GenBank/DDBJ whole genome shotgun (WGS) entry which is preliminary data.</text>
</comment>
<evidence type="ECO:0000313" key="1">
    <source>
        <dbReference type="EMBL" id="KAI0092258.1"/>
    </source>
</evidence>
<sequence>MPLKVHGLAQSSSTQRVLVVLKEKNVPYELVPVDFFGGELKSPASLAKSPFGQIPYIDDDGFVLYESLAICKYIAAKYAGTPLLPDQSDVKAVALFEEACSVEESNFHPFATGIVIEKYGKALRGLEPNDKLVEEYVFKLDEKLDGYEAILKRQRFLAGDHVTLADLAHLPSGQIMGDVGVKLLEDAHKRPNVSRWWKEISSLPSWLAVIADAKAA</sequence>
<evidence type="ECO:0000313" key="2">
    <source>
        <dbReference type="Proteomes" id="UP001055072"/>
    </source>
</evidence>
<proteinExistence type="predicted"/>
<accession>A0ACB8UDE8</accession>
<gene>
    <name evidence="1" type="ORF">BDY19DRAFT_589593</name>
</gene>
<keyword evidence="2" id="KW-1185">Reference proteome</keyword>
<dbReference type="Proteomes" id="UP001055072">
    <property type="component" value="Unassembled WGS sequence"/>
</dbReference>
<dbReference type="EMBL" id="MU274904">
    <property type="protein sequence ID" value="KAI0092258.1"/>
    <property type="molecule type" value="Genomic_DNA"/>
</dbReference>
<name>A0ACB8UDE8_9APHY</name>
<organism evidence="1 2">
    <name type="scientific">Irpex rosettiformis</name>
    <dbReference type="NCBI Taxonomy" id="378272"/>
    <lineage>
        <taxon>Eukaryota</taxon>
        <taxon>Fungi</taxon>
        <taxon>Dikarya</taxon>
        <taxon>Basidiomycota</taxon>
        <taxon>Agaricomycotina</taxon>
        <taxon>Agaricomycetes</taxon>
        <taxon>Polyporales</taxon>
        <taxon>Irpicaceae</taxon>
        <taxon>Irpex</taxon>
    </lineage>
</organism>
<reference evidence="1" key="1">
    <citation type="journal article" date="2021" name="Environ. Microbiol.">
        <title>Gene family expansions and transcriptome signatures uncover fungal adaptations to wood decay.</title>
        <authorList>
            <person name="Hage H."/>
            <person name="Miyauchi S."/>
            <person name="Viragh M."/>
            <person name="Drula E."/>
            <person name="Min B."/>
            <person name="Chaduli D."/>
            <person name="Navarro D."/>
            <person name="Favel A."/>
            <person name="Norest M."/>
            <person name="Lesage-Meessen L."/>
            <person name="Balint B."/>
            <person name="Merenyi Z."/>
            <person name="de Eugenio L."/>
            <person name="Morin E."/>
            <person name="Martinez A.T."/>
            <person name="Baldrian P."/>
            <person name="Stursova M."/>
            <person name="Martinez M.J."/>
            <person name="Novotny C."/>
            <person name="Magnuson J.K."/>
            <person name="Spatafora J.W."/>
            <person name="Maurice S."/>
            <person name="Pangilinan J."/>
            <person name="Andreopoulos W."/>
            <person name="LaButti K."/>
            <person name="Hundley H."/>
            <person name="Na H."/>
            <person name="Kuo A."/>
            <person name="Barry K."/>
            <person name="Lipzen A."/>
            <person name="Henrissat B."/>
            <person name="Riley R."/>
            <person name="Ahrendt S."/>
            <person name="Nagy L.G."/>
            <person name="Grigoriev I.V."/>
            <person name="Martin F."/>
            <person name="Rosso M.N."/>
        </authorList>
    </citation>
    <scope>NUCLEOTIDE SEQUENCE</scope>
    <source>
        <strain evidence="1">CBS 384.51</strain>
    </source>
</reference>